<comment type="catalytic activity">
    <reaction evidence="15 16">
        <text>UDP-N-acetyl-alpha-D-muramate + NADP(+) = UDP-N-acetyl-3-O-(1-carboxyvinyl)-alpha-D-glucosamine + NADPH + H(+)</text>
        <dbReference type="Rhea" id="RHEA:12248"/>
        <dbReference type="ChEBI" id="CHEBI:15378"/>
        <dbReference type="ChEBI" id="CHEBI:57783"/>
        <dbReference type="ChEBI" id="CHEBI:58349"/>
        <dbReference type="ChEBI" id="CHEBI:68483"/>
        <dbReference type="ChEBI" id="CHEBI:70757"/>
        <dbReference type="EC" id="1.3.1.98"/>
    </reaction>
</comment>
<sequence>MKSLLIEINEFSPTGSVEPQVPMSLHTSFRTGGRAEALVTAENESHLAQTLAVLHREQIPHLVLGSGSNVLIKDGGYRGVVIKLGSRFQEIETEGTQLTAGSATKISAAAKAAMEEGLSGLEFASGIPGSIGGGIFMNAGAYGSEVKEILVSATAMAKDGSRTYQLSGSDLELGYRRSAFQKSGDIILRGSFQLQPADKADIFARMKELLDRRNAKQPVQLPSAGSFFKRPEGYYAGKLIEDAGLKGLSVGGAQVSPLHAGFIVNNGEATTADILQLMRLIQNTVYDQFGVHLEPEVRILGED</sequence>
<evidence type="ECO:0000313" key="18">
    <source>
        <dbReference type="EMBL" id="QIB70708.1"/>
    </source>
</evidence>
<keyword evidence="8 16" id="KW-0274">FAD</keyword>
<evidence type="ECO:0000256" key="2">
    <source>
        <dbReference type="ARBA" id="ARBA00003921"/>
    </source>
</evidence>
<feature type="domain" description="FAD-binding PCMH-type" evidence="17">
    <location>
        <begin position="31"/>
        <end position="197"/>
    </location>
</feature>
<dbReference type="GO" id="GO:0009252">
    <property type="term" value="P:peptidoglycan biosynthetic process"/>
    <property type="evidence" value="ECO:0007669"/>
    <property type="project" value="UniProtKB-UniRule"/>
</dbReference>
<dbReference type="InterPro" id="IPR036635">
    <property type="entry name" value="MurB_C_sf"/>
</dbReference>
<feature type="active site" evidence="16">
    <location>
        <position position="296"/>
    </location>
</feature>
<dbReference type="InterPro" id="IPR016166">
    <property type="entry name" value="FAD-bd_PCMH"/>
</dbReference>
<proteinExistence type="inferred from homology"/>
<organism evidence="18 19">
    <name type="scientific">Aminipila butyrica</name>
    <dbReference type="NCBI Taxonomy" id="433296"/>
    <lineage>
        <taxon>Bacteria</taxon>
        <taxon>Bacillati</taxon>
        <taxon>Bacillota</taxon>
        <taxon>Clostridia</taxon>
        <taxon>Peptostreptococcales</taxon>
        <taxon>Anaerovoracaceae</taxon>
        <taxon>Aminipila</taxon>
    </lineage>
</organism>
<keyword evidence="7 16" id="KW-0285">Flavoprotein</keyword>
<dbReference type="Pfam" id="PF02873">
    <property type="entry name" value="MurB_C"/>
    <property type="match status" value="1"/>
</dbReference>
<comment type="pathway">
    <text evidence="4 16">Cell wall biogenesis; peptidoglycan biosynthesis.</text>
</comment>
<evidence type="ECO:0000256" key="12">
    <source>
        <dbReference type="ARBA" id="ARBA00023002"/>
    </source>
</evidence>
<gene>
    <name evidence="16 18" type="primary">murB</name>
    <name evidence="18" type="ORF">Ami103574_07040</name>
</gene>
<evidence type="ECO:0000259" key="17">
    <source>
        <dbReference type="PROSITE" id="PS51387"/>
    </source>
</evidence>
<evidence type="ECO:0000256" key="8">
    <source>
        <dbReference type="ARBA" id="ARBA00022827"/>
    </source>
</evidence>
<comment type="similarity">
    <text evidence="16">Belongs to the MurB family.</text>
</comment>
<evidence type="ECO:0000256" key="14">
    <source>
        <dbReference type="ARBA" id="ARBA00023316"/>
    </source>
</evidence>
<feature type="active site" description="Proton donor" evidence="16">
    <location>
        <position position="226"/>
    </location>
</feature>
<dbReference type="Gene3D" id="3.90.78.10">
    <property type="entry name" value="UDP-N-acetylenolpyruvoylglucosamine reductase, C-terminal domain"/>
    <property type="match status" value="1"/>
</dbReference>
<dbReference type="InterPro" id="IPR016169">
    <property type="entry name" value="FAD-bd_PCMH_sub2"/>
</dbReference>
<keyword evidence="11 16" id="KW-0573">Peptidoglycan synthesis</keyword>
<name>A0A858BZV4_9FIRM</name>
<dbReference type="PANTHER" id="PTHR21071">
    <property type="entry name" value="UDP-N-ACETYLENOLPYRUVOYLGLUCOSAMINE REDUCTASE"/>
    <property type="match status" value="1"/>
</dbReference>
<reference evidence="18 19" key="1">
    <citation type="submission" date="2020-02" db="EMBL/GenBank/DDBJ databases">
        <authorList>
            <person name="Kim Y.B."/>
            <person name="Roh S.W."/>
        </authorList>
    </citation>
    <scope>NUCLEOTIDE SEQUENCE [LARGE SCALE GENOMIC DNA]</scope>
    <source>
        <strain evidence="18 19">DSM 103574</strain>
    </source>
</reference>
<dbReference type="InterPro" id="IPR036318">
    <property type="entry name" value="FAD-bd_PCMH-like_sf"/>
</dbReference>
<dbReference type="NCBIfam" id="TIGR00179">
    <property type="entry name" value="murB"/>
    <property type="match status" value="1"/>
</dbReference>
<keyword evidence="19" id="KW-1185">Reference proteome</keyword>
<dbReference type="GO" id="GO:0051301">
    <property type="term" value="P:cell division"/>
    <property type="evidence" value="ECO:0007669"/>
    <property type="project" value="UniProtKB-KW"/>
</dbReference>
<evidence type="ECO:0000256" key="15">
    <source>
        <dbReference type="ARBA" id="ARBA00048914"/>
    </source>
</evidence>
<dbReference type="InterPro" id="IPR016167">
    <property type="entry name" value="FAD-bd_PCMH_sub1"/>
</dbReference>
<keyword evidence="13 16" id="KW-0131">Cell cycle</keyword>
<dbReference type="HAMAP" id="MF_00037">
    <property type="entry name" value="MurB"/>
    <property type="match status" value="1"/>
</dbReference>
<evidence type="ECO:0000256" key="3">
    <source>
        <dbReference type="ARBA" id="ARBA00004496"/>
    </source>
</evidence>
<dbReference type="UniPathway" id="UPA00219"/>
<dbReference type="GO" id="GO:0008762">
    <property type="term" value="F:UDP-N-acetylmuramate dehydrogenase activity"/>
    <property type="evidence" value="ECO:0007669"/>
    <property type="project" value="UniProtKB-UniRule"/>
</dbReference>
<dbReference type="InterPro" id="IPR011601">
    <property type="entry name" value="MurB_C"/>
</dbReference>
<evidence type="ECO:0000256" key="1">
    <source>
        <dbReference type="ARBA" id="ARBA00001974"/>
    </source>
</evidence>
<evidence type="ECO:0000256" key="10">
    <source>
        <dbReference type="ARBA" id="ARBA00022960"/>
    </source>
</evidence>
<dbReference type="Gene3D" id="3.30.465.10">
    <property type="match status" value="1"/>
</dbReference>
<dbReference type="KEGG" id="abut:Ami103574_07040"/>
<evidence type="ECO:0000256" key="13">
    <source>
        <dbReference type="ARBA" id="ARBA00023306"/>
    </source>
</evidence>
<keyword evidence="14 16" id="KW-0961">Cell wall biogenesis/degradation</keyword>
<evidence type="ECO:0000256" key="11">
    <source>
        <dbReference type="ARBA" id="ARBA00022984"/>
    </source>
</evidence>
<dbReference type="PROSITE" id="PS51387">
    <property type="entry name" value="FAD_PCMH"/>
    <property type="match status" value="1"/>
</dbReference>
<protein>
    <recommendedName>
        <fullName evidence="16">UDP-N-acetylenolpyruvoylglucosamine reductase</fullName>
        <ecNumber evidence="16">1.3.1.98</ecNumber>
    </recommendedName>
    <alternativeName>
        <fullName evidence="16">UDP-N-acetylmuramate dehydrogenase</fullName>
    </alternativeName>
</protein>
<keyword evidence="5 16" id="KW-0963">Cytoplasm</keyword>
<evidence type="ECO:0000256" key="5">
    <source>
        <dbReference type="ARBA" id="ARBA00022490"/>
    </source>
</evidence>
<dbReference type="NCBIfam" id="NF010480">
    <property type="entry name" value="PRK13905.1"/>
    <property type="match status" value="1"/>
</dbReference>
<comment type="function">
    <text evidence="2 16">Cell wall formation.</text>
</comment>
<feature type="active site" evidence="16">
    <location>
        <position position="176"/>
    </location>
</feature>
<dbReference type="GO" id="GO:0071949">
    <property type="term" value="F:FAD binding"/>
    <property type="evidence" value="ECO:0007669"/>
    <property type="project" value="InterPro"/>
</dbReference>
<dbReference type="PANTHER" id="PTHR21071:SF4">
    <property type="entry name" value="UDP-N-ACETYLENOLPYRUVOYLGLUCOSAMINE REDUCTASE"/>
    <property type="match status" value="1"/>
</dbReference>
<dbReference type="Proteomes" id="UP000466848">
    <property type="component" value="Chromosome"/>
</dbReference>
<dbReference type="AlphaFoldDB" id="A0A858BZV4"/>
<dbReference type="SUPFAM" id="SSF56194">
    <property type="entry name" value="Uridine diphospho-N-Acetylenolpyruvylglucosamine reductase, MurB, C-terminal domain"/>
    <property type="match status" value="1"/>
</dbReference>
<dbReference type="EC" id="1.3.1.98" evidence="16"/>
<evidence type="ECO:0000256" key="16">
    <source>
        <dbReference type="HAMAP-Rule" id="MF_00037"/>
    </source>
</evidence>
<comment type="cofactor">
    <cofactor evidence="1 16">
        <name>FAD</name>
        <dbReference type="ChEBI" id="CHEBI:57692"/>
    </cofactor>
</comment>
<evidence type="ECO:0000256" key="6">
    <source>
        <dbReference type="ARBA" id="ARBA00022618"/>
    </source>
</evidence>
<evidence type="ECO:0000313" key="19">
    <source>
        <dbReference type="Proteomes" id="UP000466848"/>
    </source>
</evidence>
<dbReference type="GO" id="GO:0008360">
    <property type="term" value="P:regulation of cell shape"/>
    <property type="evidence" value="ECO:0007669"/>
    <property type="project" value="UniProtKB-KW"/>
</dbReference>
<dbReference type="EMBL" id="CP048649">
    <property type="protein sequence ID" value="QIB70708.1"/>
    <property type="molecule type" value="Genomic_DNA"/>
</dbReference>
<dbReference type="Gene3D" id="3.30.43.10">
    <property type="entry name" value="Uridine Diphospho-n-acetylenolpyruvylglucosamine Reductase, domain 2"/>
    <property type="match status" value="1"/>
</dbReference>
<dbReference type="SUPFAM" id="SSF56176">
    <property type="entry name" value="FAD-binding/transporter-associated domain-like"/>
    <property type="match status" value="1"/>
</dbReference>
<dbReference type="InterPro" id="IPR003170">
    <property type="entry name" value="MurB"/>
</dbReference>
<keyword evidence="10 16" id="KW-0133">Cell shape</keyword>
<evidence type="ECO:0000256" key="7">
    <source>
        <dbReference type="ARBA" id="ARBA00022630"/>
    </source>
</evidence>
<dbReference type="InterPro" id="IPR006094">
    <property type="entry name" value="Oxid_FAD_bind_N"/>
</dbReference>
<keyword evidence="12 16" id="KW-0560">Oxidoreductase</keyword>
<comment type="subcellular location">
    <subcellularLocation>
        <location evidence="3 16">Cytoplasm</location>
    </subcellularLocation>
</comment>
<dbReference type="GO" id="GO:0071555">
    <property type="term" value="P:cell wall organization"/>
    <property type="evidence" value="ECO:0007669"/>
    <property type="project" value="UniProtKB-KW"/>
</dbReference>
<dbReference type="Pfam" id="PF01565">
    <property type="entry name" value="FAD_binding_4"/>
    <property type="match status" value="1"/>
</dbReference>
<accession>A0A858BZV4</accession>
<evidence type="ECO:0000256" key="4">
    <source>
        <dbReference type="ARBA" id="ARBA00004752"/>
    </source>
</evidence>
<keyword evidence="9 16" id="KW-0521">NADP</keyword>
<dbReference type="GO" id="GO:0005829">
    <property type="term" value="C:cytosol"/>
    <property type="evidence" value="ECO:0007669"/>
    <property type="project" value="TreeGrafter"/>
</dbReference>
<evidence type="ECO:0000256" key="9">
    <source>
        <dbReference type="ARBA" id="ARBA00022857"/>
    </source>
</evidence>
<keyword evidence="6 16" id="KW-0132">Cell division</keyword>